<dbReference type="PANTHER" id="PTHR36851">
    <property type="entry name" value="UNNAMED PRODUCT"/>
    <property type="match status" value="1"/>
</dbReference>
<sequence>MLPSQYYYLNAASSQDLENSRERRIYRFLEIIPGALSWLTLLGVVLISWLTPIFAAFFIIIFDIYWLLKTIYLSLHLRSAFKKVRENLKINWLSKLIQNEELKIKNWKDIFHLIILPFYNEPEETIRASIESLASANYPKDKMIVVLGAEERAGENALKIARRIKNEFGDKFYKFLITVHPKDLADEIPGKGSNIAYAGKETKRKIIDNLKISYDKIIVSAFDIDTVVYPEYFSRLTYVFLTTPDNQNFSYQPVPFYINNIWQAPSLARVVAFSATFWHMLQQERADRLTTFSSHSMPLRALINADFWQKNMVSEDSRIFWQCLFHHNGNYGVIPLYYPVKMDANVAETFWQTMKNLYKQQRRWGWGCENIPYMLFGFLKNKKIPLYQKWHYSWIYIESFWSWSTNALIIFMLGWLPIFLGGEVFNQTLLAYNLPQITRWLMTLASIGIISSAYLTMIILPPKPIEYGGHKYLLMILQWPLLLITMIIFGAFPGLDAQTRLMLSGKFRLGFWITPKWSNPPKHK</sequence>
<keyword evidence="1" id="KW-0472">Membrane</keyword>
<comment type="caution">
    <text evidence="3">The sequence shown here is derived from an EMBL/GenBank/DDBJ whole genome shotgun (WGS) entry which is preliminary data.</text>
</comment>
<feature type="transmembrane region" description="Helical" evidence="1">
    <location>
        <begin position="28"/>
        <end position="47"/>
    </location>
</feature>
<organism evidence="3 4">
    <name type="scientific">Candidatus Wolfebacteria bacterium GW2011_GWC1_37_10</name>
    <dbReference type="NCBI Taxonomy" id="1619010"/>
    <lineage>
        <taxon>Bacteria</taxon>
        <taxon>Candidatus Wolfeibacteriota</taxon>
    </lineage>
</organism>
<reference evidence="3 4" key="1">
    <citation type="journal article" date="2015" name="Nature">
        <title>rRNA introns, odd ribosomes, and small enigmatic genomes across a large radiation of phyla.</title>
        <authorList>
            <person name="Brown C.T."/>
            <person name="Hug L.A."/>
            <person name="Thomas B.C."/>
            <person name="Sharon I."/>
            <person name="Castelle C.J."/>
            <person name="Singh A."/>
            <person name="Wilkins M.J."/>
            <person name="Williams K.H."/>
            <person name="Banfield J.F."/>
        </authorList>
    </citation>
    <scope>NUCLEOTIDE SEQUENCE [LARGE SCALE GENOMIC DNA]</scope>
</reference>
<dbReference type="Gene3D" id="3.90.550.10">
    <property type="entry name" value="Spore Coat Polysaccharide Biosynthesis Protein SpsA, Chain A"/>
    <property type="match status" value="1"/>
</dbReference>
<feature type="transmembrane region" description="Helical" evidence="1">
    <location>
        <begin position="53"/>
        <end position="75"/>
    </location>
</feature>
<feature type="transmembrane region" description="Helical" evidence="1">
    <location>
        <begin position="400"/>
        <end position="420"/>
    </location>
</feature>
<feature type="domain" description="Glycosyltransferase 2-like" evidence="2">
    <location>
        <begin position="222"/>
        <end position="428"/>
    </location>
</feature>
<protein>
    <recommendedName>
        <fullName evidence="2">Glycosyltransferase 2-like domain-containing protein</fullName>
    </recommendedName>
</protein>
<proteinExistence type="predicted"/>
<dbReference type="PANTHER" id="PTHR36851:SF1">
    <property type="entry name" value="GLYCO_TRANS_2-LIKE DOMAIN-CONTAINING PROTEIN"/>
    <property type="match status" value="1"/>
</dbReference>
<dbReference type="EMBL" id="LBSR01000017">
    <property type="protein sequence ID" value="KKQ21600.1"/>
    <property type="molecule type" value="Genomic_DNA"/>
</dbReference>
<dbReference type="SUPFAM" id="SSF53448">
    <property type="entry name" value="Nucleotide-diphospho-sugar transferases"/>
    <property type="match status" value="1"/>
</dbReference>
<evidence type="ECO:0000313" key="3">
    <source>
        <dbReference type="EMBL" id="KKQ21600.1"/>
    </source>
</evidence>
<gene>
    <name evidence="3" type="ORF">US36_C0017G0018</name>
</gene>
<name>A0A0G0G6C5_9BACT</name>
<accession>A0A0G0G6C5</accession>
<dbReference type="Proteomes" id="UP000034044">
    <property type="component" value="Unassembled WGS sequence"/>
</dbReference>
<feature type="transmembrane region" description="Helical" evidence="1">
    <location>
        <begin position="472"/>
        <end position="492"/>
    </location>
</feature>
<evidence type="ECO:0000313" key="4">
    <source>
        <dbReference type="Proteomes" id="UP000034044"/>
    </source>
</evidence>
<dbReference type="AlphaFoldDB" id="A0A0G0G6C5"/>
<evidence type="ECO:0000259" key="2">
    <source>
        <dbReference type="Pfam" id="PF13632"/>
    </source>
</evidence>
<dbReference type="InterPro" id="IPR029044">
    <property type="entry name" value="Nucleotide-diphossugar_trans"/>
</dbReference>
<feature type="transmembrane region" description="Helical" evidence="1">
    <location>
        <begin position="440"/>
        <end position="460"/>
    </location>
</feature>
<evidence type="ECO:0000256" key="1">
    <source>
        <dbReference type="SAM" id="Phobius"/>
    </source>
</evidence>
<dbReference type="InterPro" id="IPR001173">
    <property type="entry name" value="Glyco_trans_2-like"/>
</dbReference>
<dbReference type="Pfam" id="PF13632">
    <property type="entry name" value="Glyco_trans_2_3"/>
    <property type="match status" value="1"/>
</dbReference>
<keyword evidence="1" id="KW-1133">Transmembrane helix</keyword>
<keyword evidence="1" id="KW-0812">Transmembrane</keyword>